<comment type="caution">
    <text evidence="7">The sequence shown here is derived from an EMBL/GenBank/DDBJ whole genome shotgun (WGS) entry which is preliminary data.</text>
</comment>
<keyword evidence="8" id="KW-1185">Reference proteome</keyword>
<gene>
    <name evidence="7" type="ORF">J2T55_000095</name>
</gene>
<feature type="binding site" evidence="5">
    <location>
        <position position="90"/>
    </location>
    <ligand>
        <name>FAD</name>
        <dbReference type="ChEBI" id="CHEBI:57692"/>
    </ligand>
</feature>
<feature type="binding site" evidence="5">
    <location>
        <position position="37"/>
    </location>
    <ligand>
        <name>FAD</name>
        <dbReference type="ChEBI" id="CHEBI:57692"/>
    </ligand>
</feature>
<dbReference type="HAMAP" id="MF_01685">
    <property type="entry name" value="FENR2"/>
    <property type="match status" value="1"/>
</dbReference>
<organism evidence="7 8">
    <name type="scientific">Methylohalomonas lacus</name>
    <dbReference type="NCBI Taxonomy" id="398773"/>
    <lineage>
        <taxon>Bacteria</taxon>
        <taxon>Pseudomonadati</taxon>
        <taxon>Pseudomonadota</taxon>
        <taxon>Gammaproteobacteria</taxon>
        <taxon>Methylohalomonadales</taxon>
        <taxon>Methylohalomonadaceae</taxon>
        <taxon>Methylohalomonas</taxon>
    </lineage>
</organism>
<dbReference type="GO" id="GO:0050660">
    <property type="term" value="F:flavin adenine dinucleotide binding"/>
    <property type="evidence" value="ECO:0007669"/>
    <property type="project" value="UniProtKB-UniRule"/>
</dbReference>
<evidence type="ECO:0000256" key="4">
    <source>
        <dbReference type="ARBA" id="ARBA00023002"/>
    </source>
</evidence>
<dbReference type="InterPro" id="IPR023753">
    <property type="entry name" value="FAD/NAD-binding_dom"/>
</dbReference>
<dbReference type="InterPro" id="IPR022890">
    <property type="entry name" value="Fd--NADP_Rdtase_type_2"/>
</dbReference>
<dbReference type="PRINTS" id="PR00368">
    <property type="entry name" value="FADPNR"/>
</dbReference>
<keyword evidence="2 5" id="KW-0274">FAD</keyword>
<dbReference type="PRINTS" id="PR00469">
    <property type="entry name" value="PNDRDTASEII"/>
</dbReference>
<accession>A0AAE3HJ42</accession>
<comment type="similarity">
    <text evidence="5">Belongs to the ferredoxin--NADP reductase type 2 family.</text>
</comment>
<dbReference type="EC" id="1.18.1.2" evidence="5"/>
<dbReference type="Proteomes" id="UP001204445">
    <property type="component" value="Unassembled WGS sequence"/>
</dbReference>
<name>A0AAE3HJ42_9GAMM</name>
<sequence length="349" mass="38593">MSDAVVETDVVIVGAGPAGLFQVFELGLLGIKAHVVDSLPHVGGQCAELYPDKPIYDIPAIPVCSAQELIDRLMEQIKPFEPSFHLGHEVSGLKRLDDQRFELTTSRGQQFVTQTVIIAGGLGAFQPRPLRVKGAEQFNGSLIQYKVKDPERYRDKTVAILGGGDSALDWALELEKIARRVILIHRRKEFRGAQASVDKLMQLCTEGDIEFIPAQMKQVNEEEGRFAGLTVKPLDSDELQQVDCDEVLVFYGLSPNLGPIGEWGLNQQRNQIEVDTETFQTSIPGIFAVGDINTYPGKKKLILSGFHEGALAAFAVDKYLNPDKKQFLQYTTTSPVMHERLGVKETDDA</sequence>
<dbReference type="Pfam" id="PF07992">
    <property type="entry name" value="Pyr_redox_2"/>
    <property type="match status" value="1"/>
</dbReference>
<dbReference type="EMBL" id="JANUCT010000001">
    <property type="protein sequence ID" value="MCS3902103.1"/>
    <property type="molecule type" value="Genomic_DNA"/>
</dbReference>
<feature type="binding site" evidence="5">
    <location>
        <position position="50"/>
    </location>
    <ligand>
        <name>FAD</name>
        <dbReference type="ChEBI" id="CHEBI:57692"/>
    </ligand>
</feature>
<comment type="cofactor">
    <cofactor evidence="5">
        <name>FAD</name>
        <dbReference type="ChEBI" id="CHEBI:57692"/>
    </cofactor>
    <text evidence="5">Binds 1 FAD per subunit.</text>
</comment>
<evidence type="ECO:0000259" key="6">
    <source>
        <dbReference type="Pfam" id="PF07992"/>
    </source>
</evidence>
<proteinExistence type="inferred from homology"/>
<feature type="binding site" evidence="5">
    <location>
        <position position="125"/>
    </location>
    <ligand>
        <name>FAD</name>
        <dbReference type="ChEBI" id="CHEBI:57692"/>
    </ligand>
</feature>
<comment type="subunit">
    <text evidence="5">Homodimer.</text>
</comment>
<feature type="binding site" evidence="5">
    <location>
        <position position="332"/>
    </location>
    <ligand>
        <name>FAD</name>
        <dbReference type="ChEBI" id="CHEBI:57692"/>
    </ligand>
</feature>
<feature type="binding site" evidence="5">
    <location>
        <position position="45"/>
    </location>
    <ligand>
        <name>FAD</name>
        <dbReference type="ChEBI" id="CHEBI:57692"/>
    </ligand>
</feature>
<comment type="caution">
    <text evidence="5">Lacks conserved residue(s) required for the propagation of feature annotation.</text>
</comment>
<evidence type="ECO:0000313" key="8">
    <source>
        <dbReference type="Proteomes" id="UP001204445"/>
    </source>
</evidence>
<comment type="catalytic activity">
    <reaction evidence="5">
        <text>2 reduced [2Fe-2S]-[ferredoxin] + NADP(+) + H(+) = 2 oxidized [2Fe-2S]-[ferredoxin] + NADPH</text>
        <dbReference type="Rhea" id="RHEA:20125"/>
        <dbReference type="Rhea" id="RHEA-COMP:10000"/>
        <dbReference type="Rhea" id="RHEA-COMP:10001"/>
        <dbReference type="ChEBI" id="CHEBI:15378"/>
        <dbReference type="ChEBI" id="CHEBI:33737"/>
        <dbReference type="ChEBI" id="CHEBI:33738"/>
        <dbReference type="ChEBI" id="CHEBI:57783"/>
        <dbReference type="ChEBI" id="CHEBI:58349"/>
        <dbReference type="EC" id="1.18.1.2"/>
    </reaction>
</comment>
<dbReference type="PANTHER" id="PTHR48105">
    <property type="entry name" value="THIOREDOXIN REDUCTASE 1-RELATED-RELATED"/>
    <property type="match status" value="1"/>
</dbReference>
<dbReference type="RefSeq" id="WP_259053427.1">
    <property type="nucleotide sequence ID" value="NZ_JANUCT010000001.1"/>
</dbReference>
<dbReference type="Gene3D" id="3.50.50.60">
    <property type="entry name" value="FAD/NAD(P)-binding domain"/>
    <property type="match status" value="2"/>
</dbReference>
<keyword evidence="1 5" id="KW-0285">Flavoprotein</keyword>
<evidence type="ECO:0000256" key="2">
    <source>
        <dbReference type="ARBA" id="ARBA00022827"/>
    </source>
</evidence>
<dbReference type="AlphaFoldDB" id="A0AAE3HJ42"/>
<keyword evidence="3 5" id="KW-0521">NADP</keyword>
<feature type="domain" description="FAD/NAD(P)-binding" evidence="6">
    <location>
        <begin position="9"/>
        <end position="293"/>
    </location>
</feature>
<evidence type="ECO:0000313" key="7">
    <source>
        <dbReference type="EMBL" id="MCS3902103.1"/>
    </source>
</evidence>
<dbReference type="InterPro" id="IPR050097">
    <property type="entry name" value="Ferredoxin-NADP_redctase_2"/>
</dbReference>
<evidence type="ECO:0000256" key="3">
    <source>
        <dbReference type="ARBA" id="ARBA00022857"/>
    </source>
</evidence>
<dbReference type="SUPFAM" id="SSF51905">
    <property type="entry name" value="FAD/NAD(P)-binding domain"/>
    <property type="match status" value="1"/>
</dbReference>
<protein>
    <recommendedName>
        <fullName evidence="5">Ferredoxin--NADP reductase</fullName>
        <shortName evidence="5">FNR</shortName>
        <shortName evidence="5">Fd-NADP(+) reductase</shortName>
        <ecNumber evidence="5">1.18.1.2</ecNumber>
    </recommendedName>
</protein>
<evidence type="ECO:0000256" key="5">
    <source>
        <dbReference type="HAMAP-Rule" id="MF_01685"/>
    </source>
</evidence>
<evidence type="ECO:0000256" key="1">
    <source>
        <dbReference type="ARBA" id="ARBA00022630"/>
    </source>
</evidence>
<keyword evidence="4 5" id="KW-0560">Oxidoreductase</keyword>
<dbReference type="InterPro" id="IPR036188">
    <property type="entry name" value="FAD/NAD-bd_sf"/>
</dbReference>
<feature type="binding site" evidence="5">
    <location>
        <position position="291"/>
    </location>
    <ligand>
        <name>FAD</name>
        <dbReference type="ChEBI" id="CHEBI:57692"/>
    </ligand>
</feature>
<dbReference type="GO" id="GO:0050661">
    <property type="term" value="F:NADP binding"/>
    <property type="evidence" value="ECO:0007669"/>
    <property type="project" value="UniProtKB-UniRule"/>
</dbReference>
<reference evidence="7" key="1">
    <citation type="submission" date="2022-08" db="EMBL/GenBank/DDBJ databases">
        <title>Genomic Encyclopedia of Type Strains, Phase III (KMG-III): the genomes of soil and plant-associated and newly described type strains.</title>
        <authorList>
            <person name="Whitman W."/>
        </authorList>
    </citation>
    <scope>NUCLEOTIDE SEQUENCE</scope>
    <source>
        <strain evidence="7">HMT 1</strain>
    </source>
</reference>
<dbReference type="GO" id="GO:0004324">
    <property type="term" value="F:ferredoxin-NADP+ reductase activity"/>
    <property type="evidence" value="ECO:0007669"/>
    <property type="project" value="UniProtKB-UniRule"/>
</dbReference>